<dbReference type="HOGENOM" id="CLU_1054049_0_0_1"/>
<gene>
    <name evidence="10" type="primary">Mo06060</name>
    <name evidence="10" type="ORF">E5Q_06060</name>
</gene>
<dbReference type="InterPro" id="IPR000164">
    <property type="entry name" value="Histone_H3/CENP-A"/>
</dbReference>
<comment type="similarity">
    <text evidence="3">Belongs to the histone H3 family.</text>
</comment>
<evidence type="ECO:0000256" key="3">
    <source>
        <dbReference type="ARBA" id="ARBA00010343"/>
    </source>
</evidence>
<keyword evidence="7" id="KW-0544">Nucleosome core</keyword>
<feature type="region of interest" description="Disordered" evidence="8">
    <location>
        <begin position="35"/>
        <end position="166"/>
    </location>
</feature>
<dbReference type="FunFam" id="1.10.20.10:FF:000085">
    <property type="entry name" value="Histone H3.2"/>
    <property type="match status" value="1"/>
</dbReference>
<dbReference type="Proteomes" id="UP000009131">
    <property type="component" value="Unassembled WGS sequence"/>
</dbReference>
<dbReference type="GO" id="GO:0005634">
    <property type="term" value="C:nucleus"/>
    <property type="evidence" value="ECO:0007669"/>
    <property type="project" value="UniProtKB-SubCell"/>
</dbReference>
<dbReference type="PRINTS" id="PR00622">
    <property type="entry name" value="HISTONEH3"/>
</dbReference>
<feature type="domain" description="Core Histone H2A/H2B/H3" evidence="9">
    <location>
        <begin position="166"/>
        <end position="259"/>
    </location>
</feature>
<dbReference type="InParanoid" id="G7E9P5"/>
<dbReference type="InterPro" id="IPR009072">
    <property type="entry name" value="Histone-fold"/>
</dbReference>
<evidence type="ECO:0000256" key="5">
    <source>
        <dbReference type="ARBA" id="ARBA00023125"/>
    </source>
</evidence>
<evidence type="ECO:0000256" key="2">
    <source>
        <dbReference type="ARBA" id="ARBA00004286"/>
    </source>
</evidence>
<evidence type="ECO:0000313" key="10">
    <source>
        <dbReference type="EMBL" id="GAA99364.1"/>
    </source>
</evidence>
<feature type="compositionally biased region" description="Basic and acidic residues" evidence="8">
    <location>
        <begin position="105"/>
        <end position="124"/>
    </location>
</feature>
<dbReference type="InterPro" id="IPR007125">
    <property type="entry name" value="H2A/H2B/H3"/>
</dbReference>
<keyword evidence="11" id="KW-1185">Reference proteome</keyword>
<name>G7E9P5_MIXOS</name>
<dbReference type="EMBL" id="BABT02000220">
    <property type="protein sequence ID" value="GAA99364.1"/>
    <property type="molecule type" value="Genomic_DNA"/>
</dbReference>
<evidence type="ECO:0000256" key="6">
    <source>
        <dbReference type="ARBA" id="ARBA00023242"/>
    </source>
</evidence>
<sequence length="267" mass="29929">MDGDGSLSLGASSFVKTRKPISVIINVAPAAVRAQFEARRAKQQAAQQQASQPSQRSQPTFRPDAGPSQLFDTQTSNRPERPRQPGAGQTREKVDRPPLSQFTGTREEQRIKQRAAEEARRMREQANAPPRTQKTARPSTGARIRPGDPIAAPPVRRKPTSKRYVPGQKALREIRRAQKGTDLLIRKLPFARLVREIAMDYAPLTEQRVGLRWQSSAVMALQEATEAYLIHLFEDANLCAIHAKRVTIMQKDIQLARRIRGAHNEPL</sequence>
<feature type="compositionally biased region" description="Low complexity" evidence="8">
    <location>
        <begin position="43"/>
        <end position="58"/>
    </location>
</feature>
<protein>
    <recommendedName>
        <fullName evidence="9">Core Histone H2A/H2B/H3 domain-containing protein</fullName>
    </recommendedName>
</protein>
<dbReference type="PROSITE" id="PS00959">
    <property type="entry name" value="HISTONE_H3_2"/>
    <property type="match status" value="1"/>
</dbReference>
<dbReference type="PANTHER" id="PTHR45810">
    <property type="entry name" value="HISTONE H3.2"/>
    <property type="match status" value="1"/>
</dbReference>
<dbReference type="GO" id="GO:0003677">
    <property type="term" value="F:DNA binding"/>
    <property type="evidence" value="ECO:0007669"/>
    <property type="project" value="UniProtKB-KW"/>
</dbReference>
<dbReference type="eggNOG" id="KOG1745">
    <property type="taxonomic scope" value="Eukaryota"/>
</dbReference>
<keyword evidence="4" id="KW-0158">Chromosome</keyword>
<evidence type="ECO:0000256" key="7">
    <source>
        <dbReference type="ARBA" id="ARBA00023269"/>
    </source>
</evidence>
<dbReference type="STRING" id="764103.G7E9P5"/>
<reference evidence="10 11" key="1">
    <citation type="journal article" date="2011" name="J. Gen. Appl. Microbiol.">
        <title>Draft genome sequencing of the enigmatic basidiomycete Mixia osmundae.</title>
        <authorList>
            <person name="Nishida H."/>
            <person name="Nagatsuka Y."/>
            <person name="Sugiyama J."/>
        </authorList>
    </citation>
    <scope>NUCLEOTIDE SEQUENCE [LARGE SCALE GENOMIC DNA]</scope>
    <source>
        <strain evidence="11">CBS 9802 / IAM 14324 / JCM 22182 / KY 12970</strain>
    </source>
</reference>
<evidence type="ECO:0000259" key="9">
    <source>
        <dbReference type="Pfam" id="PF00125"/>
    </source>
</evidence>
<keyword evidence="6" id="KW-0539">Nucleus</keyword>
<dbReference type="GO" id="GO:0046982">
    <property type="term" value="F:protein heterodimerization activity"/>
    <property type="evidence" value="ECO:0007669"/>
    <property type="project" value="InterPro"/>
</dbReference>
<organism evidence="10 11">
    <name type="scientific">Mixia osmundae (strain CBS 9802 / IAM 14324 / JCM 22182 / KY 12970)</name>
    <dbReference type="NCBI Taxonomy" id="764103"/>
    <lineage>
        <taxon>Eukaryota</taxon>
        <taxon>Fungi</taxon>
        <taxon>Dikarya</taxon>
        <taxon>Basidiomycota</taxon>
        <taxon>Pucciniomycotina</taxon>
        <taxon>Mixiomycetes</taxon>
        <taxon>Mixiales</taxon>
        <taxon>Mixiaceae</taxon>
        <taxon>Mixia</taxon>
    </lineage>
</organism>
<dbReference type="GO" id="GO:0030527">
    <property type="term" value="F:structural constituent of chromatin"/>
    <property type="evidence" value="ECO:0007669"/>
    <property type="project" value="InterPro"/>
</dbReference>
<keyword evidence="5" id="KW-0238">DNA-binding</keyword>
<comment type="caution">
    <text evidence="10">The sequence shown here is derived from an EMBL/GenBank/DDBJ whole genome shotgun (WGS) entry which is preliminary data.</text>
</comment>
<reference evidence="10 11" key="2">
    <citation type="journal article" date="2012" name="Open Biol.">
        <title>Characteristics of nucleosomes and linker DNA regions on the genome of the basidiomycete Mixia osmundae revealed by mono- and dinucleosome mapping.</title>
        <authorList>
            <person name="Nishida H."/>
            <person name="Kondo S."/>
            <person name="Matsumoto T."/>
            <person name="Suzuki Y."/>
            <person name="Yoshikawa H."/>
            <person name="Taylor T.D."/>
            <person name="Sugiyama J."/>
        </authorList>
    </citation>
    <scope>NUCLEOTIDE SEQUENCE [LARGE SCALE GENOMIC DNA]</scope>
    <source>
        <strain evidence="11">CBS 9802 / IAM 14324 / JCM 22182 / KY 12970</strain>
    </source>
</reference>
<dbReference type="CDD" id="cd22911">
    <property type="entry name" value="HFD_H3"/>
    <property type="match status" value="1"/>
</dbReference>
<evidence type="ECO:0000256" key="8">
    <source>
        <dbReference type="SAM" id="MobiDB-lite"/>
    </source>
</evidence>
<proteinExistence type="inferred from homology"/>
<dbReference type="SMART" id="SM00428">
    <property type="entry name" value="H3"/>
    <property type="match status" value="1"/>
</dbReference>
<dbReference type="SUPFAM" id="SSF47113">
    <property type="entry name" value="Histone-fold"/>
    <property type="match status" value="1"/>
</dbReference>
<dbReference type="Gene3D" id="1.10.20.10">
    <property type="entry name" value="Histone, subunit A"/>
    <property type="match status" value="1"/>
</dbReference>
<evidence type="ECO:0000256" key="4">
    <source>
        <dbReference type="ARBA" id="ARBA00022454"/>
    </source>
</evidence>
<dbReference type="GO" id="GO:0000786">
    <property type="term" value="C:nucleosome"/>
    <property type="evidence" value="ECO:0007669"/>
    <property type="project" value="UniProtKB-KW"/>
</dbReference>
<dbReference type="Pfam" id="PF00125">
    <property type="entry name" value="Histone"/>
    <property type="match status" value="1"/>
</dbReference>
<evidence type="ECO:0000256" key="1">
    <source>
        <dbReference type="ARBA" id="ARBA00004123"/>
    </source>
</evidence>
<dbReference type="AlphaFoldDB" id="G7E9P5"/>
<comment type="subcellular location">
    <subcellularLocation>
        <location evidence="2">Chromosome</location>
    </subcellularLocation>
    <subcellularLocation>
        <location evidence="1">Nucleus</location>
    </subcellularLocation>
</comment>
<accession>G7E9P5</accession>
<dbReference type="OrthoDB" id="842664at2759"/>
<evidence type="ECO:0000313" key="11">
    <source>
        <dbReference type="Proteomes" id="UP000009131"/>
    </source>
</evidence>